<dbReference type="Ensembl" id="ENSJJAT00000011424.1">
    <property type="protein sequence ID" value="ENSJJAP00000005115.1"/>
    <property type="gene ID" value="ENSJJAG00000010061.1"/>
</dbReference>
<keyword evidence="12 19" id="KW-0472">Membrane</keyword>
<evidence type="ECO:0000256" key="11">
    <source>
        <dbReference type="ARBA" id="ARBA00023130"/>
    </source>
</evidence>
<evidence type="ECO:0000313" key="21">
    <source>
        <dbReference type="Ensembl" id="ENSJJAP00000005115.1"/>
    </source>
</evidence>
<dbReference type="GO" id="GO:0009897">
    <property type="term" value="C:external side of plasma membrane"/>
    <property type="evidence" value="ECO:0007669"/>
    <property type="project" value="Ensembl"/>
</dbReference>
<dbReference type="Proteomes" id="UP000694385">
    <property type="component" value="Unassembled WGS sequence"/>
</dbReference>
<dbReference type="GO" id="GO:0030246">
    <property type="term" value="F:carbohydrate binding"/>
    <property type="evidence" value="ECO:0007669"/>
    <property type="project" value="UniProtKB-KW"/>
</dbReference>
<comment type="subcellular location">
    <subcellularLocation>
        <location evidence="1">Cell membrane</location>
        <topology evidence="1">Single-pass type II membrane protein</topology>
    </subcellularLocation>
</comment>
<dbReference type="GO" id="GO:0006809">
    <property type="term" value="P:nitric oxide biosynthetic process"/>
    <property type="evidence" value="ECO:0007669"/>
    <property type="project" value="Ensembl"/>
</dbReference>
<keyword evidence="3" id="KW-1003">Cell membrane</keyword>
<keyword evidence="14" id="KW-0675">Receptor</keyword>
<keyword evidence="8" id="KW-0391">Immunity</keyword>
<protein>
    <recommendedName>
        <fullName evidence="2">NKG2-D type II integral membrane protein</fullName>
    </recommendedName>
    <alternativeName>
        <fullName evidence="18">Killer cell lectin-like receptor subfamily K member 1</fullName>
    </alternativeName>
    <alternativeName>
        <fullName evidence="16">NK cell receptor D</fullName>
    </alternativeName>
    <alternativeName>
        <fullName evidence="17">NKG2-D-activating NK receptor</fullName>
    </alternativeName>
</protein>
<evidence type="ECO:0000256" key="9">
    <source>
        <dbReference type="ARBA" id="ARBA00022968"/>
    </source>
</evidence>
<dbReference type="GO" id="GO:0042267">
    <property type="term" value="P:natural killer cell mediated cytotoxicity"/>
    <property type="evidence" value="ECO:0007669"/>
    <property type="project" value="Ensembl"/>
</dbReference>
<dbReference type="InterPro" id="IPR001304">
    <property type="entry name" value="C-type_lectin-like"/>
</dbReference>
<dbReference type="GO" id="GO:0030154">
    <property type="term" value="P:cell differentiation"/>
    <property type="evidence" value="ECO:0007669"/>
    <property type="project" value="UniProtKB-KW"/>
</dbReference>
<evidence type="ECO:0000256" key="3">
    <source>
        <dbReference type="ARBA" id="ARBA00022475"/>
    </source>
</evidence>
<evidence type="ECO:0000259" key="20">
    <source>
        <dbReference type="PROSITE" id="PS50041"/>
    </source>
</evidence>
<evidence type="ECO:0000256" key="12">
    <source>
        <dbReference type="ARBA" id="ARBA00023136"/>
    </source>
</evidence>
<accession>A0A8C5KAB1</accession>
<evidence type="ECO:0000256" key="18">
    <source>
        <dbReference type="ARBA" id="ARBA00032264"/>
    </source>
</evidence>
<dbReference type="GeneTree" id="ENSGT00940000154558"/>
<dbReference type="GO" id="GO:0030101">
    <property type="term" value="P:natural killer cell activation"/>
    <property type="evidence" value="ECO:0007669"/>
    <property type="project" value="Ensembl"/>
</dbReference>
<dbReference type="Gene3D" id="3.10.100.10">
    <property type="entry name" value="Mannose-Binding Protein A, subunit A"/>
    <property type="match status" value="1"/>
</dbReference>
<dbReference type="GO" id="GO:0032394">
    <property type="term" value="F:MHC class Ib receptor activity"/>
    <property type="evidence" value="ECO:0007669"/>
    <property type="project" value="Ensembl"/>
</dbReference>
<dbReference type="PROSITE" id="PS50041">
    <property type="entry name" value="C_TYPE_LECTIN_2"/>
    <property type="match status" value="1"/>
</dbReference>
<sequence length="212" mass="24364">VPLTHDRKSHHLEMCDYHNAKIKSRRGASRRWQNQRSALMPSQQGAKLPPPSLAHVIAVAMMVRFIVMAAIWTAIFSLLNHEVSMSSTDSYCGPCPKSWLCYRNNCYQFFNERKNWYQSRASCMSQNSSLLKIYSTEDQDFLKLVKPYHWMGLVQIPANGSWQWEDGSILLPNQVTIVQMENSTCAVYGSNFKGYTENCFTPNTYICMKSVV</sequence>
<evidence type="ECO:0000256" key="16">
    <source>
        <dbReference type="ARBA" id="ARBA00029623"/>
    </source>
</evidence>
<dbReference type="GO" id="GO:0042288">
    <property type="term" value="F:MHC class I protein binding"/>
    <property type="evidence" value="ECO:0007669"/>
    <property type="project" value="Ensembl"/>
</dbReference>
<evidence type="ECO:0000256" key="19">
    <source>
        <dbReference type="SAM" id="Phobius"/>
    </source>
</evidence>
<dbReference type="GO" id="GO:0045954">
    <property type="term" value="P:positive regulation of natural killer cell mediated cytotoxicity"/>
    <property type="evidence" value="ECO:0007669"/>
    <property type="project" value="Ensembl"/>
</dbReference>
<evidence type="ECO:0000256" key="7">
    <source>
        <dbReference type="ARBA" id="ARBA00022782"/>
    </source>
</evidence>
<evidence type="ECO:0000256" key="5">
    <source>
        <dbReference type="ARBA" id="ARBA00022692"/>
    </source>
</evidence>
<dbReference type="GO" id="GO:0071222">
    <property type="term" value="P:cellular response to lipopolysaccharide"/>
    <property type="evidence" value="ECO:0007669"/>
    <property type="project" value="Ensembl"/>
</dbReference>
<evidence type="ECO:0000256" key="4">
    <source>
        <dbReference type="ARBA" id="ARBA00022588"/>
    </source>
</evidence>
<keyword evidence="7" id="KW-0221">Differentiation</keyword>
<dbReference type="GO" id="GO:0002223">
    <property type="term" value="P:stimulatory C-type lectin receptor signaling pathway"/>
    <property type="evidence" value="ECO:0007669"/>
    <property type="project" value="Ensembl"/>
</dbReference>
<dbReference type="GO" id="GO:0050830">
    <property type="term" value="P:defense response to Gram-positive bacterium"/>
    <property type="evidence" value="ECO:0007669"/>
    <property type="project" value="Ensembl"/>
</dbReference>
<organism evidence="21 22">
    <name type="scientific">Jaculus jaculus</name>
    <name type="common">Lesser Egyptian jerboa</name>
    <dbReference type="NCBI Taxonomy" id="51337"/>
    <lineage>
        <taxon>Eukaryota</taxon>
        <taxon>Metazoa</taxon>
        <taxon>Chordata</taxon>
        <taxon>Craniata</taxon>
        <taxon>Vertebrata</taxon>
        <taxon>Euteleostomi</taxon>
        <taxon>Mammalia</taxon>
        <taxon>Eutheria</taxon>
        <taxon>Euarchontoglires</taxon>
        <taxon>Glires</taxon>
        <taxon>Rodentia</taxon>
        <taxon>Myomorpha</taxon>
        <taxon>Dipodoidea</taxon>
        <taxon>Dipodidae</taxon>
        <taxon>Dipodinae</taxon>
        <taxon>Jaculus</taxon>
    </lineage>
</organism>
<dbReference type="GO" id="GO:0002250">
    <property type="term" value="P:adaptive immune response"/>
    <property type="evidence" value="ECO:0007669"/>
    <property type="project" value="UniProtKB-KW"/>
</dbReference>
<dbReference type="SMART" id="SM00034">
    <property type="entry name" value="CLECT"/>
    <property type="match status" value="1"/>
</dbReference>
<dbReference type="Pfam" id="PF00059">
    <property type="entry name" value="Lectin_C"/>
    <property type="match status" value="1"/>
</dbReference>
<name>A0A8C5KAB1_JACJA</name>
<feature type="transmembrane region" description="Helical" evidence="19">
    <location>
        <begin position="53"/>
        <end position="79"/>
    </location>
</feature>
<keyword evidence="9" id="KW-0735">Signal-anchor</keyword>
<reference evidence="21" key="2">
    <citation type="submission" date="2025-09" db="UniProtKB">
        <authorList>
            <consortium name="Ensembl"/>
        </authorList>
    </citation>
    <scope>IDENTIFICATION</scope>
</reference>
<dbReference type="PANTHER" id="PTHR47494:SF1">
    <property type="entry name" value="NKG2-D TYPE II INTEGRAL MEMBRANE PROTEIN"/>
    <property type="match status" value="1"/>
</dbReference>
<evidence type="ECO:0000313" key="22">
    <source>
        <dbReference type="Proteomes" id="UP000694385"/>
    </source>
</evidence>
<dbReference type="OMA" id="DRWAHHS"/>
<evidence type="ECO:0000256" key="8">
    <source>
        <dbReference type="ARBA" id="ARBA00022859"/>
    </source>
</evidence>
<dbReference type="InterPro" id="IPR033992">
    <property type="entry name" value="NKR-like_CTLD"/>
</dbReference>
<dbReference type="AlphaFoldDB" id="A0A8C5KAB1"/>
<dbReference type="SUPFAM" id="SSF56436">
    <property type="entry name" value="C-type lectin-like"/>
    <property type="match status" value="1"/>
</dbReference>
<evidence type="ECO:0000256" key="17">
    <source>
        <dbReference type="ARBA" id="ARBA00030488"/>
    </source>
</evidence>
<reference evidence="21" key="1">
    <citation type="submission" date="2025-08" db="UniProtKB">
        <authorList>
            <consortium name="Ensembl"/>
        </authorList>
    </citation>
    <scope>IDENTIFICATION</scope>
</reference>
<keyword evidence="10 19" id="KW-1133">Transmembrane helix</keyword>
<keyword evidence="22" id="KW-1185">Reference proteome</keyword>
<evidence type="ECO:0000256" key="10">
    <source>
        <dbReference type="ARBA" id="ARBA00022989"/>
    </source>
</evidence>
<evidence type="ECO:0000256" key="13">
    <source>
        <dbReference type="ARBA" id="ARBA00023157"/>
    </source>
</evidence>
<gene>
    <name evidence="21" type="primary">Klrk1</name>
</gene>
<keyword evidence="11" id="KW-1064">Adaptive immunity</keyword>
<dbReference type="GO" id="GO:0032729">
    <property type="term" value="P:positive regulation of type II interferon production"/>
    <property type="evidence" value="ECO:0007669"/>
    <property type="project" value="Ensembl"/>
</dbReference>
<dbReference type="InterPro" id="IPR016186">
    <property type="entry name" value="C-type_lectin-like/link_sf"/>
</dbReference>
<keyword evidence="15" id="KW-0325">Glycoprotein</keyword>
<feature type="domain" description="C-type lectin" evidence="20">
    <location>
        <begin position="102"/>
        <end position="208"/>
    </location>
</feature>
<evidence type="ECO:0000256" key="1">
    <source>
        <dbReference type="ARBA" id="ARBA00004401"/>
    </source>
</evidence>
<keyword evidence="13" id="KW-1015">Disulfide bond</keyword>
<evidence type="ECO:0000256" key="6">
    <source>
        <dbReference type="ARBA" id="ARBA00022734"/>
    </source>
</evidence>
<keyword evidence="5 19" id="KW-0812">Transmembrane</keyword>
<dbReference type="GO" id="GO:0045429">
    <property type="term" value="P:positive regulation of nitric oxide biosynthetic process"/>
    <property type="evidence" value="ECO:0007669"/>
    <property type="project" value="Ensembl"/>
</dbReference>
<keyword evidence="6" id="KW-0430">Lectin</keyword>
<dbReference type="PANTHER" id="PTHR47494">
    <property type="entry name" value="NKG2-D TYPE II INTEGRAL MEMBRANE PROTEIN"/>
    <property type="match status" value="1"/>
</dbReference>
<evidence type="ECO:0000256" key="2">
    <source>
        <dbReference type="ARBA" id="ARBA00022268"/>
    </source>
</evidence>
<dbReference type="InterPro" id="IPR016187">
    <property type="entry name" value="CTDL_fold"/>
</dbReference>
<evidence type="ECO:0000256" key="14">
    <source>
        <dbReference type="ARBA" id="ARBA00023170"/>
    </source>
</evidence>
<proteinExistence type="predicted"/>
<dbReference type="GO" id="GO:2000502">
    <property type="term" value="P:negative regulation of natural killer cell chemotaxis"/>
    <property type="evidence" value="ECO:0007669"/>
    <property type="project" value="Ensembl"/>
</dbReference>
<dbReference type="InterPro" id="IPR042169">
    <property type="entry name" value="NKG2D"/>
</dbReference>
<dbReference type="CDD" id="cd03593">
    <property type="entry name" value="CLECT_NK_receptors_like"/>
    <property type="match status" value="1"/>
</dbReference>
<keyword evidence="4" id="KW-0399">Innate immunity</keyword>
<evidence type="ECO:0000256" key="15">
    <source>
        <dbReference type="ARBA" id="ARBA00023180"/>
    </source>
</evidence>
<dbReference type="GO" id="GO:0042802">
    <property type="term" value="F:identical protein binding"/>
    <property type="evidence" value="ECO:0007669"/>
    <property type="project" value="Ensembl"/>
</dbReference>